<keyword evidence="3" id="KW-0687">Ribonucleoprotein</keyword>
<dbReference type="InterPro" id="IPR023674">
    <property type="entry name" value="Ribosomal_uL1-like"/>
</dbReference>
<evidence type="ECO:0000256" key="3">
    <source>
        <dbReference type="ARBA" id="ARBA00023274"/>
    </source>
</evidence>
<dbReference type="AlphaFoldDB" id="A0AAV3AHF8"/>
<accession>A0AAV3AHF8</accession>
<evidence type="ECO:0000313" key="4">
    <source>
        <dbReference type="EMBL" id="DBA28706.1"/>
    </source>
</evidence>
<dbReference type="GO" id="GO:0005840">
    <property type="term" value="C:ribosome"/>
    <property type="evidence" value="ECO:0007669"/>
    <property type="project" value="UniProtKB-KW"/>
</dbReference>
<keyword evidence="2" id="KW-0689">Ribosomal protein</keyword>
<comment type="similarity">
    <text evidence="1">Belongs to the universal ribosomal protein uL1 family.</text>
</comment>
<dbReference type="Pfam" id="PF00687">
    <property type="entry name" value="Ribosomal_L1"/>
    <property type="match status" value="1"/>
</dbReference>
<gene>
    <name evidence="4" type="ORF">GDO54_009014</name>
</gene>
<keyword evidence="5" id="KW-1185">Reference proteome</keyword>
<dbReference type="SUPFAM" id="SSF56808">
    <property type="entry name" value="Ribosomal protein L1"/>
    <property type="match status" value="1"/>
</dbReference>
<dbReference type="Proteomes" id="UP001181693">
    <property type="component" value="Unassembled WGS sequence"/>
</dbReference>
<dbReference type="GO" id="GO:1990904">
    <property type="term" value="C:ribonucleoprotein complex"/>
    <property type="evidence" value="ECO:0007669"/>
    <property type="project" value="UniProtKB-KW"/>
</dbReference>
<evidence type="ECO:0008006" key="6">
    <source>
        <dbReference type="Google" id="ProtNLM"/>
    </source>
</evidence>
<evidence type="ECO:0000313" key="5">
    <source>
        <dbReference type="Proteomes" id="UP001181693"/>
    </source>
</evidence>
<proteinExistence type="inferred from homology"/>
<dbReference type="InterPro" id="IPR016095">
    <property type="entry name" value="Ribosomal_uL1_3-a/b-sand"/>
</dbReference>
<evidence type="ECO:0000256" key="1">
    <source>
        <dbReference type="ARBA" id="ARBA00010531"/>
    </source>
</evidence>
<name>A0AAV3AHF8_PYXAD</name>
<organism evidence="4 5">
    <name type="scientific">Pyxicephalus adspersus</name>
    <name type="common">African bullfrog</name>
    <dbReference type="NCBI Taxonomy" id="30357"/>
    <lineage>
        <taxon>Eukaryota</taxon>
        <taxon>Metazoa</taxon>
        <taxon>Chordata</taxon>
        <taxon>Craniata</taxon>
        <taxon>Vertebrata</taxon>
        <taxon>Euteleostomi</taxon>
        <taxon>Amphibia</taxon>
        <taxon>Batrachia</taxon>
        <taxon>Anura</taxon>
        <taxon>Neobatrachia</taxon>
        <taxon>Ranoidea</taxon>
        <taxon>Pyxicephalidae</taxon>
        <taxon>Pyxicephalinae</taxon>
        <taxon>Pyxicephalus</taxon>
    </lineage>
</organism>
<evidence type="ECO:0000256" key="2">
    <source>
        <dbReference type="ARBA" id="ARBA00022980"/>
    </source>
</evidence>
<dbReference type="EMBL" id="DYDO01000003">
    <property type="protein sequence ID" value="DBA28706.1"/>
    <property type="molecule type" value="Genomic_DNA"/>
</dbReference>
<dbReference type="PANTHER" id="PTHR36427">
    <property type="entry name" value="54S RIBOSOMAL PROTEIN L1, MITOCHONDRIAL"/>
    <property type="match status" value="1"/>
</dbReference>
<comment type="caution">
    <text evidence="4">The sequence shown here is derived from an EMBL/GenBank/DDBJ whole genome shotgun (WGS) entry which is preliminary data.</text>
</comment>
<protein>
    <recommendedName>
        <fullName evidence="6">39S ribosomal protein L1, mitochondrial</fullName>
    </recommendedName>
</protein>
<reference evidence="4" key="1">
    <citation type="thesis" date="2020" institute="ProQuest LLC" country="789 East Eisenhower Parkway, Ann Arbor, MI, USA">
        <title>Comparative Genomics and Chromosome Evolution.</title>
        <authorList>
            <person name="Mudd A.B."/>
        </authorList>
    </citation>
    <scope>NUCLEOTIDE SEQUENCE</scope>
    <source>
        <strain evidence="4">1538</strain>
        <tissue evidence="4">Blood</tissue>
    </source>
</reference>
<sequence length="329" mass="37871">MAASMYCLRTVINGCQRHFVKQTSFVILSSPCSNRNWPAVRFYAIPAGVKIHPKNLKKEEKPKARIITMEELEEKRKDTSRNKPFGLTAWKPVDDVYVARYYSKPIIQPETAVEMLKTFQRLDFTSPDQEVHLQLKLDMKLEKKRKVDPFVGYVHFPFPFVKKLNKVLVFTEKAEEIELAKNHGAAVVGGAELIPEILNDDVHVDFYIATPDIIPKLNILKNKLRKKFPKAKRGSVGNDIANMIKVFENCYEYMVERECLIRTKIATLDMPLEHIIANMDTLIKDVCEHKPLNFGPFVETAILSSNTSEALYIDFQKFVPQEPVKIEED</sequence>
<dbReference type="Gene3D" id="3.30.190.20">
    <property type="match status" value="1"/>
</dbReference>
<dbReference type="InterPro" id="IPR028364">
    <property type="entry name" value="Ribosomal_uL1/biogenesis"/>
</dbReference>
<dbReference type="Gene3D" id="3.40.50.790">
    <property type="match status" value="1"/>
</dbReference>
<dbReference type="PANTHER" id="PTHR36427:SF3">
    <property type="entry name" value="LARGE RIBOSOMAL SUBUNIT PROTEIN UL1M"/>
    <property type="match status" value="1"/>
</dbReference>